<name>A0A168JUH3_CORDF</name>
<accession>A0A168JUH3</accession>
<evidence type="ECO:0000313" key="2">
    <source>
        <dbReference type="Proteomes" id="UP000076881"/>
    </source>
</evidence>
<sequence>MDRMSFIPGPKAKAEIHEAEGRIFFNRAAALDYADEFIWNAPGGGIARSPHIRLLYQLAGACLSEGDLVDVWFGLRGPDNTKPMEEGGERAYPSGEDIGHTWAVLTHAADGRKQTVWEVGRDTPFPREAYAKRAFDGYRQALAEYKEMPAPPRSLPAAENEEEAWPTTFRDKPVASRALAPANLYHASARMWYFVDFVPPDQLAEEEPVLSRPLRAFDALILSTLVALAYGAPPQVFGVRYRLENIGQMPAAYLRTQYEANEELREQTDEEILLIM</sequence>
<reference evidence="1 2" key="1">
    <citation type="journal article" date="2016" name="Genome Biol. Evol.">
        <title>Divergent and convergent evolution of fungal pathogenicity.</title>
        <authorList>
            <person name="Shang Y."/>
            <person name="Xiao G."/>
            <person name="Zheng P."/>
            <person name="Cen K."/>
            <person name="Zhan S."/>
            <person name="Wang C."/>
        </authorList>
    </citation>
    <scope>NUCLEOTIDE SEQUENCE [LARGE SCALE GENOMIC DNA]</scope>
    <source>
        <strain evidence="1 2">RCEF 1005</strain>
    </source>
</reference>
<comment type="caution">
    <text evidence="1">The sequence shown here is derived from an EMBL/GenBank/DDBJ whole genome shotgun (WGS) entry which is preliminary data.</text>
</comment>
<protein>
    <submittedName>
        <fullName evidence="1">Uncharacterized protein</fullName>
    </submittedName>
</protein>
<dbReference type="OrthoDB" id="4867753at2759"/>
<dbReference type="AlphaFoldDB" id="A0A168JUH3"/>
<organism evidence="1 2">
    <name type="scientific">Akanthomyces lecanii RCEF 1005</name>
    <dbReference type="NCBI Taxonomy" id="1081108"/>
    <lineage>
        <taxon>Eukaryota</taxon>
        <taxon>Fungi</taxon>
        <taxon>Dikarya</taxon>
        <taxon>Ascomycota</taxon>
        <taxon>Pezizomycotina</taxon>
        <taxon>Sordariomycetes</taxon>
        <taxon>Hypocreomycetidae</taxon>
        <taxon>Hypocreales</taxon>
        <taxon>Cordycipitaceae</taxon>
        <taxon>Akanthomyces</taxon>
        <taxon>Cordyceps confragosa</taxon>
    </lineage>
</organism>
<dbReference type="Proteomes" id="UP000076881">
    <property type="component" value="Unassembled WGS sequence"/>
</dbReference>
<keyword evidence="2" id="KW-1185">Reference proteome</keyword>
<dbReference type="EMBL" id="AZHF01000001">
    <property type="protein sequence ID" value="OAA80891.1"/>
    <property type="molecule type" value="Genomic_DNA"/>
</dbReference>
<gene>
    <name evidence="1" type="ORF">LEL_00436</name>
</gene>
<evidence type="ECO:0000313" key="1">
    <source>
        <dbReference type="EMBL" id="OAA80891.1"/>
    </source>
</evidence>
<proteinExistence type="predicted"/>